<protein>
    <submittedName>
        <fullName evidence="1">Uncharacterized protein</fullName>
    </submittedName>
</protein>
<comment type="caution">
    <text evidence="1">The sequence shown here is derived from an EMBL/GenBank/DDBJ whole genome shotgun (WGS) entry which is preliminary data.</text>
</comment>
<feature type="non-terminal residue" evidence="1">
    <location>
        <position position="111"/>
    </location>
</feature>
<proteinExistence type="predicted"/>
<organism evidence="1 2">
    <name type="scientific">Taxus chinensis</name>
    <name type="common">Chinese yew</name>
    <name type="synonym">Taxus wallichiana var. chinensis</name>
    <dbReference type="NCBI Taxonomy" id="29808"/>
    <lineage>
        <taxon>Eukaryota</taxon>
        <taxon>Viridiplantae</taxon>
        <taxon>Streptophyta</taxon>
        <taxon>Embryophyta</taxon>
        <taxon>Tracheophyta</taxon>
        <taxon>Spermatophyta</taxon>
        <taxon>Pinopsida</taxon>
        <taxon>Pinidae</taxon>
        <taxon>Conifers II</taxon>
        <taxon>Cupressales</taxon>
        <taxon>Taxaceae</taxon>
        <taxon>Taxus</taxon>
    </lineage>
</organism>
<name>A0AA38FPF5_TAXCH</name>
<sequence length="111" mass="12136">DVSPGSSSGDVLAFPDLEHHFKVLMEFFESISSYAKEKKSGRIRIELPNIKALGAPLVLVMSRWAELRSSVGDAFGDLWHGWINSCSVEEGSFGTPELIVDVLESGIKLSI</sequence>
<dbReference type="Proteomes" id="UP000824469">
    <property type="component" value="Unassembled WGS sequence"/>
</dbReference>
<dbReference type="AlphaFoldDB" id="A0AA38FPF5"/>
<feature type="non-terminal residue" evidence="1">
    <location>
        <position position="1"/>
    </location>
</feature>
<reference evidence="1 2" key="1">
    <citation type="journal article" date="2021" name="Nat. Plants">
        <title>The Taxus genome provides insights into paclitaxel biosynthesis.</title>
        <authorList>
            <person name="Xiong X."/>
            <person name="Gou J."/>
            <person name="Liao Q."/>
            <person name="Li Y."/>
            <person name="Zhou Q."/>
            <person name="Bi G."/>
            <person name="Li C."/>
            <person name="Du R."/>
            <person name="Wang X."/>
            <person name="Sun T."/>
            <person name="Guo L."/>
            <person name="Liang H."/>
            <person name="Lu P."/>
            <person name="Wu Y."/>
            <person name="Zhang Z."/>
            <person name="Ro D.K."/>
            <person name="Shang Y."/>
            <person name="Huang S."/>
            <person name="Yan J."/>
        </authorList>
    </citation>
    <scope>NUCLEOTIDE SEQUENCE [LARGE SCALE GENOMIC DNA]</scope>
    <source>
        <strain evidence="1">Ta-2019</strain>
    </source>
</reference>
<accession>A0AA38FPF5</accession>
<keyword evidence="2" id="KW-1185">Reference proteome</keyword>
<evidence type="ECO:0000313" key="1">
    <source>
        <dbReference type="EMBL" id="KAH9307914.1"/>
    </source>
</evidence>
<evidence type="ECO:0000313" key="2">
    <source>
        <dbReference type="Proteomes" id="UP000824469"/>
    </source>
</evidence>
<gene>
    <name evidence="1" type="ORF">KI387_035825</name>
</gene>
<dbReference type="EMBL" id="JAHRHJ020000007">
    <property type="protein sequence ID" value="KAH9307914.1"/>
    <property type="molecule type" value="Genomic_DNA"/>
</dbReference>